<keyword evidence="4 6" id="KW-0802">TPR repeat</keyword>
<evidence type="ECO:0000313" key="7">
    <source>
        <dbReference type="EMBL" id="PSB03954.1"/>
    </source>
</evidence>
<reference evidence="7 8" key="2">
    <citation type="submission" date="2018-03" db="EMBL/GenBank/DDBJ databases">
        <title>The ancient ancestry and fast evolution of plastids.</title>
        <authorList>
            <person name="Moore K.R."/>
            <person name="Magnabosco C."/>
            <person name="Momper L."/>
            <person name="Gold D.A."/>
            <person name="Bosak T."/>
            <person name="Fournier G.P."/>
        </authorList>
    </citation>
    <scope>NUCLEOTIDE SEQUENCE [LARGE SCALE GENOMIC DNA]</scope>
    <source>
        <strain evidence="7 8">CCAP 1448/3</strain>
    </source>
</reference>
<proteinExistence type="inferred from homology"/>
<gene>
    <name evidence="7" type="ORF">C7B64_06210</name>
</gene>
<dbReference type="PANTHER" id="PTHR46630">
    <property type="entry name" value="TETRATRICOPEPTIDE REPEAT PROTEIN 29"/>
    <property type="match status" value="1"/>
</dbReference>
<comment type="subcellular location">
    <subcellularLocation>
        <location evidence="1">Cytoplasm</location>
    </subcellularLocation>
</comment>
<dbReference type="OrthoDB" id="478269at2"/>
<dbReference type="PROSITE" id="PS50005">
    <property type="entry name" value="TPR"/>
    <property type="match status" value="1"/>
</dbReference>
<comment type="caution">
    <text evidence="7">The sequence shown here is derived from an EMBL/GenBank/DDBJ whole genome shotgun (WGS) entry which is preliminary data.</text>
</comment>
<accession>A0A2T1C6T9</accession>
<evidence type="ECO:0000256" key="6">
    <source>
        <dbReference type="PROSITE-ProRule" id="PRU00339"/>
    </source>
</evidence>
<keyword evidence="2" id="KW-0963">Cytoplasm</keyword>
<reference evidence="7 8" key="1">
    <citation type="submission" date="2018-02" db="EMBL/GenBank/DDBJ databases">
        <authorList>
            <person name="Cohen D.B."/>
            <person name="Kent A.D."/>
        </authorList>
    </citation>
    <scope>NUCLEOTIDE SEQUENCE [LARGE SCALE GENOMIC DNA]</scope>
    <source>
        <strain evidence="7 8">CCAP 1448/3</strain>
    </source>
</reference>
<evidence type="ECO:0000256" key="2">
    <source>
        <dbReference type="ARBA" id="ARBA00022490"/>
    </source>
</evidence>
<dbReference type="GO" id="GO:0005737">
    <property type="term" value="C:cytoplasm"/>
    <property type="evidence" value="ECO:0007669"/>
    <property type="project" value="UniProtKB-SubCell"/>
</dbReference>
<evidence type="ECO:0000313" key="8">
    <source>
        <dbReference type="Proteomes" id="UP000238762"/>
    </source>
</evidence>
<evidence type="ECO:0000256" key="4">
    <source>
        <dbReference type="ARBA" id="ARBA00022803"/>
    </source>
</evidence>
<keyword evidence="3" id="KW-0677">Repeat</keyword>
<dbReference type="InterPro" id="IPR051476">
    <property type="entry name" value="Bac_ResReg_Asp_Phosphatase"/>
</dbReference>
<feature type="repeat" description="TPR" evidence="6">
    <location>
        <begin position="141"/>
        <end position="174"/>
    </location>
</feature>
<dbReference type="InterPro" id="IPR011990">
    <property type="entry name" value="TPR-like_helical_dom_sf"/>
</dbReference>
<keyword evidence="8" id="KW-1185">Reference proteome</keyword>
<dbReference type="Pfam" id="PF13424">
    <property type="entry name" value="TPR_12"/>
    <property type="match status" value="1"/>
</dbReference>
<comment type="similarity">
    <text evidence="5">Belongs to the Rap family.</text>
</comment>
<evidence type="ECO:0000256" key="5">
    <source>
        <dbReference type="ARBA" id="ARBA00038253"/>
    </source>
</evidence>
<dbReference type="PANTHER" id="PTHR46630:SF1">
    <property type="entry name" value="TETRATRICOPEPTIDE REPEAT PROTEIN 29"/>
    <property type="match status" value="1"/>
</dbReference>
<dbReference type="SMART" id="SM00028">
    <property type="entry name" value="TPR"/>
    <property type="match status" value="5"/>
</dbReference>
<evidence type="ECO:0000256" key="1">
    <source>
        <dbReference type="ARBA" id="ARBA00004496"/>
    </source>
</evidence>
<evidence type="ECO:0000256" key="3">
    <source>
        <dbReference type="ARBA" id="ARBA00022737"/>
    </source>
</evidence>
<dbReference type="SUPFAM" id="SSF48452">
    <property type="entry name" value="TPR-like"/>
    <property type="match status" value="1"/>
</dbReference>
<organism evidence="7 8">
    <name type="scientific">Merismopedia glauca CCAP 1448/3</name>
    <dbReference type="NCBI Taxonomy" id="1296344"/>
    <lineage>
        <taxon>Bacteria</taxon>
        <taxon>Bacillati</taxon>
        <taxon>Cyanobacteriota</taxon>
        <taxon>Cyanophyceae</taxon>
        <taxon>Synechococcales</taxon>
        <taxon>Merismopediaceae</taxon>
        <taxon>Merismopedia</taxon>
    </lineage>
</organism>
<dbReference type="EMBL" id="PVWJ01000021">
    <property type="protein sequence ID" value="PSB03954.1"/>
    <property type="molecule type" value="Genomic_DNA"/>
</dbReference>
<dbReference type="Gene3D" id="1.25.40.10">
    <property type="entry name" value="Tetratricopeptide repeat domain"/>
    <property type="match status" value="2"/>
</dbReference>
<sequence length="356" mass="40784">MKSNTYLAQIVIIRLTGFDAASLSFNFRQSFPLSHNSYEIPTLRSAILQEKAHLRAAYYWLNLYAPSTNASCLERTRGCLEAAHHLRQIQAWKLISQILWLQLEGEGSGFLYQQLGDSGLFKEQIDLYLPLVGKTDEFLDLLCWQGLGEAYTHLGRYQQAIEAFKSLLQLARQKSHLLVEARALEGLGRCYGNWGNYQTARAYCQESWYCLDQFKDEGDRNSDIKQQKGQTLATLSYVAIHLRQYRRAIACGEQALAIAREIDDLETQWYALGRLAISYAQLGQGQKAFRSLEQQYRQRHQNQDLRQVSALLINFGLICCYQRKFQLASQCVQESWEIHQQMGDANGQCSGGDKRP</sequence>
<protein>
    <submittedName>
        <fullName evidence="7">Uncharacterized protein</fullName>
    </submittedName>
</protein>
<dbReference type="Proteomes" id="UP000238762">
    <property type="component" value="Unassembled WGS sequence"/>
</dbReference>
<dbReference type="InterPro" id="IPR019734">
    <property type="entry name" value="TPR_rpt"/>
</dbReference>
<name>A0A2T1C6T9_9CYAN</name>
<dbReference type="AlphaFoldDB" id="A0A2T1C6T9"/>